<organism evidence="1 2">
    <name type="scientific">Aldrovandia affinis</name>
    <dbReference type="NCBI Taxonomy" id="143900"/>
    <lineage>
        <taxon>Eukaryota</taxon>
        <taxon>Metazoa</taxon>
        <taxon>Chordata</taxon>
        <taxon>Craniata</taxon>
        <taxon>Vertebrata</taxon>
        <taxon>Euteleostomi</taxon>
        <taxon>Actinopterygii</taxon>
        <taxon>Neopterygii</taxon>
        <taxon>Teleostei</taxon>
        <taxon>Notacanthiformes</taxon>
        <taxon>Halosauridae</taxon>
        <taxon>Aldrovandia</taxon>
    </lineage>
</organism>
<evidence type="ECO:0000313" key="2">
    <source>
        <dbReference type="Proteomes" id="UP001221898"/>
    </source>
</evidence>
<dbReference type="EMBL" id="JAINUG010000022">
    <property type="protein sequence ID" value="KAJ8411559.1"/>
    <property type="molecule type" value="Genomic_DNA"/>
</dbReference>
<gene>
    <name evidence="1" type="ORF">AAFF_G00163670</name>
</gene>
<protein>
    <submittedName>
        <fullName evidence="1">Uncharacterized protein</fullName>
    </submittedName>
</protein>
<sequence length="76" mass="7841">MKSTNTVISSLIAPGVDRVRGSSHVGGCAAAAGTSAVIAVEEALRCDLADSARASEARGTTAVRDRRRRNAICVTR</sequence>
<proteinExistence type="predicted"/>
<name>A0AAD7SZD6_9TELE</name>
<comment type="caution">
    <text evidence="1">The sequence shown here is derived from an EMBL/GenBank/DDBJ whole genome shotgun (WGS) entry which is preliminary data.</text>
</comment>
<keyword evidence="2" id="KW-1185">Reference proteome</keyword>
<evidence type="ECO:0000313" key="1">
    <source>
        <dbReference type="EMBL" id="KAJ8411559.1"/>
    </source>
</evidence>
<dbReference type="AlphaFoldDB" id="A0AAD7SZD6"/>
<reference evidence="1" key="1">
    <citation type="journal article" date="2023" name="Science">
        <title>Genome structures resolve the early diversification of teleost fishes.</title>
        <authorList>
            <person name="Parey E."/>
            <person name="Louis A."/>
            <person name="Montfort J."/>
            <person name="Bouchez O."/>
            <person name="Roques C."/>
            <person name="Iampietro C."/>
            <person name="Lluch J."/>
            <person name="Castinel A."/>
            <person name="Donnadieu C."/>
            <person name="Desvignes T."/>
            <person name="Floi Bucao C."/>
            <person name="Jouanno E."/>
            <person name="Wen M."/>
            <person name="Mejri S."/>
            <person name="Dirks R."/>
            <person name="Jansen H."/>
            <person name="Henkel C."/>
            <person name="Chen W.J."/>
            <person name="Zahm M."/>
            <person name="Cabau C."/>
            <person name="Klopp C."/>
            <person name="Thompson A.W."/>
            <person name="Robinson-Rechavi M."/>
            <person name="Braasch I."/>
            <person name="Lecointre G."/>
            <person name="Bobe J."/>
            <person name="Postlethwait J.H."/>
            <person name="Berthelot C."/>
            <person name="Roest Crollius H."/>
            <person name="Guiguen Y."/>
        </authorList>
    </citation>
    <scope>NUCLEOTIDE SEQUENCE</scope>
    <source>
        <strain evidence="1">NC1722</strain>
    </source>
</reference>
<accession>A0AAD7SZD6</accession>
<dbReference type="Proteomes" id="UP001221898">
    <property type="component" value="Unassembled WGS sequence"/>
</dbReference>